<reference evidence="1 2" key="1">
    <citation type="journal article" date="2015" name="Int. J. Syst. Evol. Microbiol.">
        <title>Sphingomonas hengshuiensis sp. nov., isolated from lake wetland.</title>
        <authorList>
            <person name="Wei S."/>
            <person name="Wang T."/>
            <person name="Liu H."/>
            <person name="Zhang C."/>
            <person name="Guo J."/>
            <person name="Wang Q."/>
            <person name="Liang K."/>
            <person name="Zhang Z."/>
        </authorList>
    </citation>
    <scope>NUCLEOTIDE SEQUENCE [LARGE SCALE GENOMIC DNA]</scope>
    <source>
        <strain evidence="1 2">WHSC-8</strain>
    </source>
</reference>
<accession>A0A7U5BE03</accession>
<proteinExistence type="predicted"/>
<dbReference type="AlphaFoldDB" id="A0A7U5BE03"/>
<dbReference type="KEGG" id="sphi:TS85_00155"/>
<dbReference type="EMBL" id="CP010836">
    <property type="protein sequence ID" value="AJP70583.1"/>
    <property type="molecule type" value="Genomic_DNA"/>
</dbReference>
<sequence length="97" mass="11004">MQRFSIQILNNGRARIISEHENSALFPAQDHLHDHCTRAPVLHCLKSVGGTQHSFVLSAARLKEWAALLSAHIQHLADLAIWTEVTSGRRRYVLEKQ</sequence>
<keyword evidence="2" id="KW-1185">Reference proteome</keyword>
<evidence type="ECO:0000313" key="2">
    <source>
        <dbReference type="Proteomes" id="UP000032300"/>
    </source>
</evidence>
<dbReference type="Proteomes" id="UP000032300">
    <property type="component" value="Chromosome"/>
</dbReference>
<dbReference type="RefSeq" id="WP_044329671.1">
    <property type="nucleotide sequence ID" value="NZ_CP010836.1"/>
</dbReference>
<organism evidence="1 2">
    <name type="scientific">Sphingomonas hengshuiensis</name>
    <dbReference type="NCBI Taxonomy" id="1609977"/>
    <lineage>
        <taxon>Bacteria</taxon>
        <taxon>Pseudomonadati</taxon>
        <taxon>Pseudomonadota</taxon>
        <taxon>Alphaproteobacteria</taxon>
        <taxon>Sphingomonadales</taxon>
        <taxon>Sphingomonadaceae</taxon>
        <taxon>Sphingomonas</taxon>
    </lineage>
</organism>
<name>A0A7U5BE03_9SPHN</name>
<reference evidence="1 2" key="2">
    <citation type="submission" date="2015-02" db="EMBL/GenBank/DDBJ databases">
        <title>The complete genome of Sphingomonas hengshuiensis sp. WHSC-8 isolated from soil of Hengshui Lake.</title>
        <authorList>
            <person name="Wei S."/>
            <person name="Guo J."/>
            <person name="Su C."/>
            <person name="Wu R."/>
            <person name="Zhang Z."/>
            <person name="Liang K."/>
            <person name="Li H."/>
            <person name="Wang T."/>
            <person name="Liu H."/>
            <person name="Zhang C."/>
            <person name="Li Z."/>
            <person name="Wang Q."/>
            <person name="Meng J."/>
        </authorList>
    </citation>
    <scope>NUCLEOTIDE SEQUENCE [LARGE SCALE GENOMIC DNA]</scope>
    <source>
        <strain evidence="1 2">WHSC-8</strain>
    </source>
</reference>
<gene>
    <name evidence="1" type="ORF">TS85_00155</name>
</gene>
<protein>
    <submittedName>
        <fullName evidence="1">Uncharacterized protein</fullName>
    </submittedName>
</protein>
<evidence type="ECO:0000313" key="1">
    <source>
        <dbReference type="EMBL" id="AJP70583.1"/>
    </source>
</evidence>